<feature type="domain" description="GP-PDE" evidence="1">
    <location>
        <begin position="36"/>
        <end position="276"/>
    </location>
</feature>
<evidence type="ECO:0000259" key="1">
    <source>
        <dbReference type="PROSITE" id="PS51704"/>
    </source>
</evidence>
<dbReference type="PANTHER" id="PTHR46211:SF1">
    <property type="entry name" value="GLYCEROPHOSPHODIESTER PHOSPHODIESTERASE, CYTOPLASMIC"/>
    <property type="match status" value="1"/>
</dbReference>
<name>A0A9D2S0A3_9FIRM</name>
<evidence type="ECO:0000313" key="2">
    <source>
        <dbReference type="EMBL" id="HJB38526.1"/>
    </source>
</evidence>
<reference evidence="2" key="2">
    <citation type="submission" date="2021-04" db="EMBL/GenBank/DDBJ databases">
        <authorList>
            <person name="Gilroy R."/>
        </authorList>
    </citation>
    <scope>NUCLEOTIDE SEQUENCE</scope>
    <source>
        <strain evidence="2">ChiBcolR8-3208</strain>
    </source>
</reference>
<sequence length="309" mass="35220">MVVLLAAFFALALVLLLWLWAIGPQLPQADFSAFHKYDYAHRGLHNREKGVPENSLMAFELAARGGFGMELDVQLTQDGQVVVHHDRSLGRTCGVERNIDEMTYQELSGCRLFGTQEKVPLFSQVLELVDGRTPLIVEIKSYARQEELCQKTMALLEGYPGLYCVESFDPRVVRWFKRHHPGIIRGQLMCYKPQEDMPGWMAFIGRNLLTNFLTRPHFEAYDFTTRHNVSLRAARRVYGMQEVSWTLRSYEDYKAAKEDGCLCIFENFLPLETCAQKKFTFADLLAQAKTAAVCGIHRVEEPGKSTAAK</sequence>
<dbReference type="CDD" id="cd08585">
    <property type="entry name" value="GDPD_like_3"/>
    <property type="match status" value="1"/>
</dbReference>
<dbReference type="Gene3D" id="3.20.20.190">
    <property type="entry name" value="Phosphatidylinositol (PI) phosphodiesterase"/>
    <property type="match status" value="1"/>
</dbReference>
<dbReference type="PROSITE" id="PS51704">
    <property type="entry name" value="GP_PDE"/>
    <property type="match status" value="1"/>
</dbReference>
<dbReference type="Pfam" id="PF03009">
    <property type="entry name" value="GDPD"/>
    <property type="match status" value="1"/>
</dbReference>
<dbReference type="EMBL" id="DWXZ01000226">
    <property type="protein sequence ID" value="HJB38526.1"/>
    <property type="molecule type" value="Genomic_DNA"/>
</dbReference>
<protein>
    <submittedName>
        <fullName evidence="2">Glycerophosphodiester phosphodiesterase</fullName>
    </submittedName>
</protein>
<gene>
    <name evidence="2" type="ORF">H9942_10760</name>
</gene>
<dbReference type="InterPro" id="IPR030395">
    <property type="entry name" value="GP_PDE_dom"/>
</dbReference>
<dbReference type="InterPro" id="IPR017946">
    <property type="entry name" value="PLC-like_Pdiesterase_TIM-brl"/>
</dbReference>
<comment type="caution">
    <text evidence="2">The sequence shown here is derived from an EMBL/GenBank/DDBJ whole genome shotgun (WGS) entry which is preliminary data.</text>
</comment>
<reference evidence="2" key="1">
    <citation type="journal article" date="2021" name="PeerJ">
        <title>Extensive microbial diversity within the chicken gut microbiome revealed by metagenomics and culture.</title>
        <authorList>
            <person name="Gilroy R."/>
            <person name="Ravi A."/>
            <person name="Getino M."/>
            <person name="Pursley I."/>
            <person name="Horton D.L."/>
            <person name="Alikhan N.F."/>
            <person name="Baker D."/>
            <person name="Gharbi K."/>
            <person name="Hall N."/>
            <person name="Watson M."/>
            <person name="Adriaenssens E.M."/>
            <person name="Foster-Nyarko E."/>
            <person name="Jarju S."/>
            <person name="Secka A."/>
            <person name="Antonio M."/>
            <person name="Oren A."/>
            <person name="Chaudhuri R.R."/>
            <person name="La Ragione R."/>
            <person name="Hildebrand F."/>
            <person name="Pallen M.J."/>
        </authorList>
    </citation>
    <scope>NUCLEOTIDE SEQUENCE</scope>
    <source>
        <strain evidence="2">ChiBcolR8-3208</strain>
    </source>
</reference>
<dbReference type="PANTHER" id="PTHR46211">
    <property type="entry name" value="GLYCEROPHOSPHORYL DIESTER PHOSPHODIESTERASE"/>
    <property type="match status" value="1"/>
</dbReference>
<dbReference type="Proteomes" id="UP000824214">
    <property type="component" value="Unassembled WGS sequence"/>
</dbReference>
<proteinExistence type="predicted"/>
<dbReference type="GO" id="GO:0008081">
    <property type="term" value="F:phosphoric diester hydrolase activity"/>
    <property type="evidence" value="ECO:0007669"/>
    <property type="project" value="InterPro"/>
</dbReference>
<evidence type="ECO:0000313" key="3">
    <source>
        <dbReference type="Proteomes" id="UP000824214"/>
    </source>
</evidence>
<dbReference type="AlphaFoldDB" id="A0A9D2S0A3"/>
<dbReference type="GO" id="GO:0006629">
    <property type="term" value="P:lipid metabolic process"/>
    <property type="evidence" value="ECO:0007669"/>
    <property type="project" value="InterPro"/>
</dbReference>
<accession>A0A9D2S0A3</accession>
<dbReference type="SUPFAM" id="SSF51695">
    <property type="entry name" value="PLC-like phosphodiesterases"/>
    <property type="match status" value="1"/>
</dbReference>
<organism evidence="2 3">
    <name type="scientific">Candidatus Acutalibacter ornithocaccae</name>
    <dbReference type="NCBI Taxonomy" id="2838416"/>
    <lineage>
        <taxon>Bacteria</taxon>
        <taxon>Bacillati</taxon>
        <taxon>Bacillota</taxon>
        <taxon>Clostridia</taxon>
        <taxon>Eubacteriales</taxon>
        <taxon>Acutalibacteraceae</taxon>
        <taxon>Acutalibacter</taxon>
    </lineage>
</organism>